<evidence type="ECO:0000313" key="3">
    <source>
        <dbReference type="Proteomes" id="UP000593562"/>
    </source>
</evidence>
<sequence>MTEVSYEKNINLKKFKNGGFPLHGEQDKLWGKSFATGDNSVSPILILDNDFSQSFGADCYTPSPIDSNYDKLVDEFCIGSSPIKASTLTPSSVNTGGSKKRKKATEEMIDPRFDKLCQQLHFTSKKQYSYFATKHEYYDVKKVELVQSVPIVQPV</sequence>
<dbReference type="Proteomes" id="UP000593562">
    <property type="component" value="Unassembled WGS sequence"/>
</dbReference>
<protein>
    <submittedName>
        <fullName evidence="2">Uncharacterized protein</fullName>
    </submittedName>
</protein>
<proteinExistence type="predicted"/>
<keyword evidence="3" id="KW-1185">Reference proteome</keyword>
<evidence type="ECO:0000256" key="1">
    <source>
        <dbReference type="SAM" id="MobiDB-lite"/>
    </source>
</evidence>
<comment type="caution">
    <text evidence="2">The sequence shown here is derived from an EMBL/GenBank/DDBJ whole genome shotgun (WGS) entry which is preliminary data.</text>
</comment>
<feature type="compositionally biased region" description="Polar residues" evidence="1">
    <location>
        <begin position="83"/>
        <end position="97"/>
    </location>
</feature>
<dbReference type="EMBL" id="JAAARO010000021">
    <property type="protein sequence ID" value="KAF5728925.1"/>
    <property type="molecule type" value="Genomic_DNA"/>
</dbReference>
<organism evidence="2 3">
    <name type="scientific">Tripterygium wilfordii</name>
    <name type="common">Thunder God vine</name>
    <dbReference type="NCBI Taxonomy" id="458696"/>
    <lineage>
        <taxon>Eukaryota</taxon>
        <taxon>Viridiplantae</taxon>
        <taxon>Streptophyta</taxon>
        <taxon>Embryophyta</taxon>
        <taxon>Tracheophyta</taxon>
        <taxon>Spermatophyta</taxon>
        <taxon>Magnoliopsida</taxon>
        <taxon>eudicotyledons</taxon>
        <taxon>Gunneridae</taxon>
        <taxon>Pentapetalae</taxon>
        <taxon>rosids</taxon>
        <taxon>fabids</taxon>
        <taxon>Celastrales</taxon>
        <taxon>Celastraceae</taxon>
        <taxon>Tripterygium</taxon>
    </lineage>
</organism>
<gene>
    <name evidence="2" type="ORF">HS088_TW21G01080</name>
</gene>
<accession>A0A7J7C4R0</accession>
<dbReference type="AlphaFoldDB" id="A0A7J7C4R0"/>
<dbReference type="InParanoid" id="A0A7J7C4R0"/>
<feature type="region of interest" description="Disordered" evidence="1">
    <location>
        <begin position="83"/>
        <end position="105"/>
    </location>
</feature>
<reference evidence="2 3" key="1">
    <citation type="journal article" date="2020" name="Nat. Commun.">
        <title>Genome of Tripterygium wilfordii and identification of cytochrome P450 involved in triptolide biosynthesis.</title>
        <authorList>
            <person name="Tu L."/>
            <person name="Su P."/>
            <person name="Zhang Z."/>
            <person name="Gao L."/>
            <person name="Wang J."/>
            <person name="Hu T."/>
            <person name="Zhou J."/>
            <person name="Zhang Y."/>
            <person name="Zhao Y."/>
            <person name="Liu Y."/>
            <person name="Song Y."/>
            <person name="Tong Y."/>
            <person name="Lu Y."/>
            <person name="Yang J."/>
            <person name="Xu C."/>
            <person name="Jia M."/>
            <person name="Peters R.J."/>
            <person name="Huang L."/>
            <person name="Gao W."/>
        </authorList>
    </citation>
    <scope>NUCLEOTIDE SEQUENCE [LARGE SCALE GENOMIC DNA]</scope>
    <source>
        <strain evidence="3">cv. XIE 37</strain>
        <tissue evidence="2">Leaf</tissue>
    </source>
</reference>
<name>A0A7J7C4R0_TRIWF</name>
<evidence type="ECO:0000313" key="2">
    <source>
        <dbReference type="EMBL" id="KAF5728925.1"/>
    </source>
</evidence>